<feature type="binding site" evidence="9">
    <location>
        <begin position="39"/>
        <end position="43"/>
    </location>
    <ligand>
        <name>4-amino-2-methyl-5-(diphosphooxymethyl)pyrimidine</name>
        <dbReference type="ChEBI" id="CHEBI:57841"/>
    </ligand>
</feature>
<dbReference type="PANTHER" id="PTHR20857">
    <property type="entry name" value="THIAMINE-PHOSPHATE PYROPHOSPHORYLASE"/>
    <property type="match status" value="1"/>
</dbReference>
<keyword evidence="4 9" id="KW-0460">Magnesium</keyword>
<dbReference type="InterPro" id="IPR034291">
    <property type="entry name" value="TMP_synthase"/>
</dbReference>
<dbReference type="GO" id="GO:0005737">
    <property type="term" value="C:cytoplasm"/>
    <property type="evidence" value="ECO:0007669"/>
    <property type="project" value="TreeGrafter"/>
</dbReference>
<comment type="catalytic activity">
    <reaction evidence="8 9 10">
        <text>2-[(2R,5Z)-2-carboxy-4-methylthiazol-5(2H)-ylidene]ethyl phosphate + 4-amino-2-methyl-5-(diphosphooxymethyl)pyrimidine + 2 H(+) = thiamine phosphate + CO2 + diphosphate</text>
        <dbReference type="Rhea" id="RHEA:47844"/>
        <dbReference type="ChEBI" id="CHEBI:15378"/>
        <dbReference type="ChEBI" id="CHEBI:16526"/>
        <dbReference type="ChEBI" id="CHEBI:33019"/>
        <dbReference type="ChEBI" id="CHEBI:37575"/>
        <dbReference type="ChEBI" id="CHEBI:57841"/>
        <dbReference type="ChEBI" id="CHEBI:62899"/>
        <dbReference type="EC" id="2.5.1.3"/>
    </reaction>
</comment>
<keyword evidence="14" id="KW-1185">Reference proteome</keyword>
<dbReference type="CDD" id="cd00564">
    <property type="entry name" value="TMP_TenI"/>
    <property type="match status" value="1"/>
</dbReference>
<keyword evidence="2 9" id="KW-0808">Transferase</keyword>
<dbReference type="GO" id="GO:0000287">
    <property type="term" value="F:magnesium ion binding"/>
    <property type="evidence" value="ECO:0007669"/>
    <property type="project" value="UniProtKB-UniRule"/>
</dbReference>
<comment type="similarity">
    <text evidence="9 10">Belongs to the thiamine-phosphate synthase family.</text>
</comment>
<dbReference type="GO" id="GO:0004789">
    <property type="term" value="F:thiamine-phosphate diphosphorylase activity"/>
    <property type="evidence" value="ECO:0007669"/>
    <property type="project" value="UniProtKB-UniRule"/>
</dbReference>
<comment type="function">
    <text evidence="9">Condenses 4-methyl-5-(beta-hydroxyethyl)thiazole monophosphate (THZ-P) and 2-methyl-4-amino-5-hydroxymethyl pyrimidine pyrophosphate (HMP-PP) to form thiamine monophosphate (TMP).</text>
</comment>
<feature type="binding site" evidence="9">
    <location>
        <position position="71"/>
    </location>
    <ligand>
        <name>4-amino-2-methyl-5-(diphosphooxymethyl)pyrimidine</name>
        <dbReference type="ChEBI" id="CHEBI:57841"/>
    </ligand>
</feature>
<keyword evidence="5 9" id="KW-0784">Thiamine biosynthesis</keyword>
<comment type="catalytic activity">
    <reaction evidence="6 9 10">
        <text>4-methyl-5-(2-phosphooxyethyl)-thiazole + 4-amino-2-methyl-5-(diphosphooxymethyl)pyrimidine + H(+) = thiamine phosphate + diphosphate</text>
        <dbReference type="Rhea" id="RHEA:22328"/>
        <dbReference type="ChEBI" id="CHEBI:15378"/>
        <dbReference type="ChEBI" id="CHEBI:33019"/>
        <dbReference type="ChEBI" id="CHEBI:37575"/>
        <dbReference type="ChEBI" id="CHEBI:57841"/>
        <dbReference type="ChEBI" id="CHEBI:58296"/>
        <dbReference type="EC" id="2.5.1.3"/>
    </reaction>
</comment>
<sequence length="218" mass="22085">MPTPPLGRLHVLTDTALQTRFSHAAVAGAAIEGGADTIQFRQKSGGPRDLLSGLLPTVERCHSAGVPCLVDDHLDLALAAGATGVHLGQTDLPVRYARAVADRLGEPFLVGATATTAQGAAAAEAEGADYVGFGPVFPTASKANPASVKGLDGLRAACEAVSIPVVAIAGITPERVGPCLDAGAWGVAVLSAVTCADDPAEAAATFRAEIDRWLSDRT</sequence>
<feature type="binding site" evidence="9">
    <location>
        <position position="170"/>
    </location>
    <ligand>
        <name>2-[(2R,5Z)-2-carboxy-4-methylthiazol-5(2H)-ylidene]ethyl phosphate</name>
        <dbReference type="ChEBI" id="CHEBI:62899"/>
    </ligand>
</feature>
<dbReference type="Proteomes" id="UP000216339">
    <property type="component" value="Unassembled WGS sequence"/>
</dbReference>
<organism evidence="13 14">
    <name type="scientific">Rubrivirga marina</name>
    <dbReference type="NCBI Taxonomy" id="1196024"/>
    <lineage>
        <taxon>Bacteria</taxon>
        <taxon>Pseudomonadati</taxon>
        <taxon>Rhodothermota</taxon>
        <taxon>Rhodothermia</taxon>
        <taxon>Rhodothermales</taxon>
        <taxon>Rubricoccaceae</taxon>
        <taxon>Rubrivirga</taxon>
    </lineage>
</organism>
<feature type="binding site" evidence="9">
    <location>
        <position position="142"/>
    </location>
    <ligand>
        <name>4-amino-2-methyl-5-(diphosphooxymethyl)pyrimidine</name>
        <dbReference type="ChEBI" id="CHEBI:57841"/>
    </ligand>
</feature>
<dbReference type="OrthoDB" id="9812206at2"/>
<comment type="pathway">
    <text evidence="1 9 11">Cofactor biosynthesis; thiamine diphosphate biosynthesis; thiamine phosphate from 4-amino-2-methyl-5-diphosphomethylpyrimidine and 4-methyl-5-(2-phosphoethyl)-thiazole: step 1/1.</text>
</comment>
<feature type="domain" description="Thiamine phosphate synthase/TenI" evidence="12">
    <location>
        <begin position="10"/>
        <end position="193"/>
    </location>
</feature>
<dbReference type="HAMAP" id="MF_00097">
    <property type="entry name" value="TMP_synthase"/>
    <property type="match status" value="1"/>
</dbReference>
<dbReference type="EC" id="2.5.1.3" evidence="9"/>
<dbReference type="GO" id="GO:0009228">
    <property type="term" value="P:thiamine biosynthetic process"/>
    <property type="evidence" value="ECO:0007669"/>
    <property type="project" value="UniProtKB-KW"/>
</dbReference>
<dbReference type="UniPathway" id="UPA00060">
    <property type="reaction ID" value="UER00141"/>
</dbReference>
<protein>
    <recommendedName>
        <fullName evidence="9">Thiamine-phosphate synthase</fullName>
        <shortName evidence="9">TP synthase</shortName>
        <shortName evidence="9">TPS</shortName>
        <ecNumber evidence="9">2.5.1.3</ecNumber>
    </recommendedName>
    <alternativeName>
        <fullName evidence="9">Thiamine-phosphate pyrophosphorylase</fullName>
        <shortName evidence="9">TMP pyrophosphorylase</shortName>
        <shortName evidence="9">TMP-PPase</shortName>
    </alternativeName>
</protein>
<proteinExistence type="inferred from homology"/>
<evidence type="ECO:0000256" key="2">
    <source>
        <dbReference type="ARBA" id="ARBA00022679"/>
    </source>
</evidence>
<evidence type="ECO:0000256" key="3">
    <source>
        <dbReference type="ARBA" id="ARBA00022723"/>
    </source>
</evidence>
<name>A0A271J0B4_9BACT</name>
<feature type="binding site" evidence="9">
    <location>
        <begin position="139"/>
        <end position="141"/>
    </location>
    <ligand>
        <name>2-[(2R,5Z)-2-carboxy-4-methylthiazol-5(2H)-ylidene]ethyl phosphate</name>
        <dbReference type="ChEBI" id="CHEBI:62899"/>
    </ligand>
</feature>
<evidence type="ECO:0000259" key="12">
    <source>
        <dbReference type="Pfam" id="PF02581"/>
    </source>
</evidence>
<gene>
    <name evidence="9" type="primary">thiE</name>
    <name evidence="13" type="ORF">BSZ37_11120</name>
</gene>
<feature type="binding site" evidence="9">
    <location>
        <position position="113"/>
    </location>
    <ligand>
        <name>4-amino-2-methyl-5-(diphosphooxymethyl)pyrimidine</name>
        <dbReference type="ChEBI" id="CHEBI:57841"/>
    </ligand>
</feature>
<evidence type="ECO:0000256" key="7">
    <source>
        <dbReference type="ARBA" id="ARBA00047851"/>
    </source>
</evidence>
<dbReference type="Gene3D" id="3.20.20.70">
    <property type="entry name" value="Aldolase class I"/>
    <property type="match status" value="1"/>
</dbReference>
<evidence type="ECO:0000256" key="4">
    <source>
        <dbReference type="ARBA" id="ARBA00022842"/>
    </source>
</evidence>
<dbReference type="InterPro" id="IPR022998">
    <property type="entry name" value="ThiamineP_synth_TenI"/>
</dbReference>
<evidence type="ECO:0000256" key="10">
    <source>
        <dbReference type="RuleBase" id="RU003826"/>
    </source>
</evidence>
<evidence type="ECO:0000313" key="14">
    <source>
        <dbReference type="Proteomes" id="UP000216339"/>
    </source>
</evidence>
<comment type="caution">
    <text evidence="13">The sequence shown here is derived from an EMBL/GenBank/DDBJ whole genome shotgun (WGS) entry which is preliminary data.</text>
</comment>
<evidence type="ECO:0000256" key="9">
    <source>
        <dbReference type="HAMAP-Rule" id="MF_00097"/>
    </source>
</evidence>
<evidence type="ECO:0000256" key="1">
    <source>
        <dbReference type="ARBA" id="ARBA00005165"/>
    </source>
</evidence>
<feature type="binding site" evidence="9">
    <location>
        <begin position="190"/>
        <end position="191"/>
    </location>
    <ligand>
        <name>2-[(2R,5Z)-2-carboxy-4-methylthiazol-5(2H)-ylidene]ethyl phosphate</name>
        <dbReference type="ChEBI" id="CHEBI:62899"/>
    </ligand>
</feature>
<dbReference type="AlphaFoldDB" id="A0A271J0B4"/>
<dbReference type="InterPro" id="IPR013785">
    <property type="entry name" value="Aldolase_TIM"/>
</dbReference>
<reference evidence="13 14" key="1">
    <citation type="submission" date="2016-11" db="EMBL/GenBank/DDBJ databases">
        <title>Study of marine rhodopsin-containing bacteria.</title>
        <authorList>
            <person name="Yoshizawa S."/>
            <person name="Kumagai Y."/>
            <person name="Kogure K."/>
        </authorList>
    </citation>
    <scope>NUCLEOTIDE SEQUENCE [LARGE SCALE GENOMIC DNA]</scope>
    <source>
        <strain evidence="13 14">SAORIC-28</strain>
    </source>
</reference>
<evidence type="ECO:0000256" key="11">
    <source>
        <dbReference type="RuleBase" id="RU004253"/>
    </source>
</evidence>
<evidence type="ECO:0000313" key="13">
    <source>
        <dbReference type="EMBL" id="PAP76942.1"/>
    </source>
</evidence>
<dbReference type="EMBL" id="MQWD01000001">
    <property type="protein sequence ID" value="PAP76942.1"/>
    <property type="molecule type" value="Genomic_DNA"/>
</dbReference>
<feature type="binding site" evidence="9">
    <location>
        <position position="72"/>
    </location>
    <ligand>
        <name>Mg(2+)</name>
        <dbReference type="ChEBI" id="CHEBI:18420"/>
    </ligand>
</feature>
<dbReference type="PANTHER" id="PTHR20857:SF15">
    <property type="entry name" value="THIAMINE-PHOSPHATE SYNTHASE"/>
    <property type="match status" value="1"/>
</dbReference>
<dbReference type="SUPFAM" id="SSF51391">
    <property type="entry name" value="Thiamin phosphate synthase"/>
    <property type="match status" value="1"/>
</dbReference>
<dbReference type="InterPro" id="IPR036206">
    <property type="entry name" value="ThiamineP_synth_sf"/>
</dbReference>
<dbReference type="RefSeq" id="WP_095510613.1">
    <property type="nucleotide sequence ID" value="NZ_MQWD01000001.1"/>
</dbReference>
<dbReference type="GO" id="GO:0009229">
    <property type="term" value="P:thiamine diphosphate biosynthetic process"/>
    <property type="evidence" value="ECO:0007669"/>
    <property type="project" value="UniProtKB-UniRule"/>
</dbReference>
<evidence type="ECO:0000256" key="8">
    <source>
        <dbReference type="ARBA" id="ARBA00047883"/>
    </source>
</evidence>
<dbReference type="Pfam" id="PF02581">
    <property type="entry name" value="TMP-TENI"/>
    <property type="match status" value="1"/>
</dbReference>
<evidence type="ECO:0000256" key="5">
    <source>
        <dbReference type="ARBA" id="ARBA00022977"/>
    </source>
</evidence>
<keyword evidence="3 9" id="KW-0479">Metal-binding</keyword>
<comment type="cofactor">
    <cofactor evidence="9">
        <name>Mg(2+)</name>
        <dbReference type="ChEBI" id="CHEBI:18420"/>
    </cofactor>
    <text evidence="9">Binds 1 Mg(2+) ion per subunit.</text>
</comment>
<feature type="binding site" evidence="9">
    <location>
        <position position="91"/>
    </location>
    <ligand>
        <name>Mg(2+)</name>
        <dbReference type="ChEBI" id="CHEBI:18420"/>
    </ligand>
</feature>
<accession>A0A271J0B4</accession>
<evidence type="ECO:0000256" key="6">
    <source>
        <dbReference type="ARBA" id="ARBA00047334"/>
    </source>
</evidence>
<comment type="catalytic activity">
    <reaction evidence="7 9 10">
        <text>2-(2-carboxy-4-methylthiazol-5-yl)ethyl phosphate + 4-amino-2-methyl-5-(diphosphooxymethyl)pyrimidine + 2 H(+) = thiamine phosphate + CO2 + diphosphate</text>
        <dbReference type="Rhea" id="RHEA:47848"/>
        <dbReference type="ChEBI" id="CHEBI:15378"/>
        <dbReference type="ChEBI" id="CHEBI:16526"/>
        <dbReference type="ChEBI" id="CHEBI:33019"/>
        <dbReference type="ChEBI" id="CHEBI:37575"/>
        <dbReference type="ChEBI" id="CHEBI:57841"/>
        <dbReference type="ChEBI" id="CHEBI:62890"/>
        <dbReference type="EC" id="2.5.1.3"/>
    </reaction>
</comment>
<dbReference type="NCBIfam" id="TIGR00693">
    <property type="entry name" value="thiE"/>
    <property type="match status" value="1"/>
</dbReference>